<dbReference type="InterPro" id="IPR036913">
    <property type="entry name" value="YegP-like_sf"/>
</dbReference>
<name>A0A174DEX0_9FIRM</name>
<sequence length="125" mass="13913">MGKFVIYRKNSGYDFHLKAANGETIGTSEIYTKKDACVDGIESVIRCAEAAEIEDQTVRGYLAQKNPKFEIYQDQKGGYCFRLLETSGQIILESQAYTAKASCRNGIRSVKVNAPSAEVEMDEIQ</sequence>
<dbReference type="SUPFAM" id="SSF160113">
    <property type="entry name" value="YegP-like"/>
    <property type="match status" value="2"/>
</dbReference>
<organism evidence="2 3">
    <name type="scientific">Hungatella hathewayi</name>
    <dbReference type="NCBI Taxonomy" id="154046"/>
    <lineage>
        <taxon>Bacteria</taxon>
        <taxon>Bacillati</taxon>
        <taxon>Bacillota</taxon>
        <taxon>Clostridia</taxon>
        <taxon>Lachnospirales</taxon>
        <taxon>Lachnospiraceae</taxon>
        <taxon>Hungatella</taxon>
    </lineage>
</organism>
<dbReference type="PANTHER" id="PTHR40606">
    <property type="match status" value="1"/>
</dbReference>
<dbReference type="Gene3D" id="3.30.160.160">
    <property type="entry name" value="YegP-like"/>
    <property type="match status" value="1"/>
</dbReference>
<evidence type="ECO:0000259" key="1">
    <source>
        <dbReference type="Pfam" id="PF07411"/>
    </source>
</evidence>
<dbReference type="InterPro" id="IPR051141">
    <property type="entry name" value="UPF0339_domain"/>
</dbReference>
<gene>
    <name evidence="2" type="primary">yegP</name>
    <name evidence="2" type="ORF">ERS852407_02213</name>
</gene>
<dbReference type="InterPro" id="IPR010879">
    <property type="entry name" value="DUF1508"/>
</dbReference>
<protein>
    <submittedName>
        <fullName evidence="2">Uncharacterized conserved protein</fullName>
    </submittedName>
</protein>
<feature type="domain" description="DUF1508" evidence="1">
    <location>
        <begin position="74"/>
        <end position="120"/>
    </location>
</feature>
<dbReference type="Pfam" id="PF07411">
    <property type="entry name" value="DUF1508"/>
    <property type="match status" value="2"/>
</dbReference>
<dbReference type="Proteomes" id="UP000095651">
    <property type="component" value="Unassembled WGS sequence"/>
</dbReference>
<dbReference type="AlphaFoldDB" id="A0A174DEX0"/>
<dbReference type="Gene3D" id="2.30.29.80">
    <property type="match status" value="1"/>
</dbReference>
<accession>A0A174DEX0</accession>
<evidence type="ECO:0000313" key="3">
    <source>
        <dbReference type="Proteomes" id="UP000095651"/>
    </source>
</evidence>
<dbReference type="EMBL" id="CYZE01000004">
    <property type="protein sequence ID" value="CUO22698.1"/>
    <property type="molecule type" value="Genomic_DNA"/>
</dbReference>
<proteinExistence type="predicted"/>
<reference evidence="2 3" key="1">
    <citation type="submission" date="2015-09" db="EMBL/GenBank/DDBJ databases">
        <authorList>
            <consortium name="Pathogen Informatics"/>
        </authorList>
    </citation>
    <scope>NUCLEOTIDE SEQUENCE [LARGE SCALE GENOMIC DNA]</scope>
    <source>
        <strain evidence="2 3">2789STDY5608850</strain>
    </source>
</reference>
<dbReference type="RefSeq" id="WP_055654979.1">
    <property type="nucleotide sequence ID" value="NZ_CABIXC010000004.1"/>
</dbReference>
<feature type="domain" description="DUF1508" evidence="1">
    <location>
        <begin position="9"/>
        <end position="55"/>
    </location>
</feature>
<dbReference type="PANTHER" id="PTHR40606:SF1">
    <property type="entry name" value="UPF0339 PROTEIN YEGP"/>
    <property type="match status" value="1"/>
</dbReference>
<evidence type="ECO:0000313" key="2">
    <source>
        <dbReference type="EMBL" id="CUO22698.1"/>
    </source>
</evidence>